<dbReference type="Gene3D" id="3.40.395.10">
    <property type="entry name" value="Adenoviral Proteinase, Chain A"/>
    <property type="match status" value="1"/>
</dbReference>
<comment type="caution">
    <text evidence="6">The sequence shown here is derived from an EMBL/GenBank/DDBJ whole genome shotgun (WGS) entry which is preliminary data.</text>
</comment>
<feature type="region of interest" description="Disordered" evidence="4">
    <location>
        <begin position="1562"/>
        <end position="1604"/>
    </location>
</feature>
<organism evidence="6 7">
    <name type="scientific">Mycena pura</name>
    <dbReference type="NCBI Taxonomy" id="153505"/>
    <lineage>
        <taxon>Eukaryota</taxon>
        <taxon>Fungi</taxon>
        <taxon>Dikarya</taxon>
        <taxon>Basidiomycota</taxon>
        <taxon>Agaricomycotina</taxon>
        <taxon>Agaricomycetes</taxon>
        <taxon>Agaricomycetidae</taxon>
        <taxon>Agaricales</taxon>
        <taxon>Marasmiineae</taxon>
        <taxon>Mycenaceae</taxon>
        <taxon>Mycena</taxon>
    </lineage>
</organism>
<evidence type="ECO:0000256" key="3">
    <source>
        <dbReference type="ARBA" id="ARBA00022801"/>
    </source>
</evidence>
<dbReference type="GO" id="GO:0019783">
    <property type="term" value="F:ubiquitin-like protein peptidase activity"/>
    <property type="evidence" value="ECO:0007669"/>
    <property type="project" value="UniProtKB-ARBA"/>
</dbReference>
<evidence type="ECO:0000256" key="4">
    <source>
        <dbReference type="SAM" id="MobiDB-lite"/>
    </source>
</evidence>
<feature type="compositionally biased region" description="Low complexity" evidence="4">
    <location>
        <begin position="1591"/>
        <end position="1604"/>
    </location>
</feature>
<reference evidence="6" key="1">
    <citation type="submission" date="2023-03" db="EMBL/GenBank/DDBJ databases">
        <title>Massive genome expansion in bonnet fungi (Mycena s.s.) driven by repeated elements and novel gene families across ecological guilds.</title>
        <authorList>
            <consortium name="Lawrence Berkeley National Laboratory"/>
            <person name="Harder C.B."/>
            <person name="Miyauchi S."/>
            <person name="Viragh M."/>
            <person name="Kuo A."/>
            <person name="Thoen E."/>
            <person name="Andreopoulos B."/>
            <person name="Lu D."/>
            <person name="Skrede I."/>
            <person name="Drula E."/>
            <person name="Henrissat B."/>
            <person name="Morin E."/>
            <person name="Kohler A."/>
            <person name="Barry K."/>
            <person name="LaButti K."/>
            <person name="Morin E."/>
            <person name="Salamov A."/>
            <person name="Lipzen A."/>
            <person name="Mereny Z."/>
            <person name="Hegedus B."/>
            <person name="Baldrian P."/>
            <person name="Stursova M."/>
            <person name="Weitz H."/>
            <person name="Taylor A."/>
            <person name="Grigoriev I.V."/>
            <person name="Nagy L.G."/>
            <person name="Martin F."/>
            <person name="Kauserud H."/>
        </authorList>
    </citation>
    <scope>NUCLEOTIDE SEQUENCE</scope>
    <source>
        <strain evidence="6">9144</strain>
    </source>
</reference>
<proteinExistence type="inferred from homology"/>
<dbReference type="InterPro" id="IPR038765">
    <property type="entry name" value="Papain-like_cys_pep_sf"/>
</dbReference>
<evidence type="ECO:0000256" key="2">
    <source>
        <dbReference type="ARBA" id="ARBA00022670"/>
    </source>
</evidence>
<evidence type="ECO:0000256" key="1">
    <source>
        <dbReference type="ARBA" id="ARBA00005234"/>
    </source>
</evidence>
<sequence length="1803" mass="200451">MDIYEYVSGDDECLNLLHLPNCISSTLPPESLPILELLEWDMPPETNVVVDEGDVEASQFFVSAEPCRDIGDILSTLSVPPRQLVENLEAAAGQAILKGHKSIRTPANPQVDFPFWGLTYWTVLWDVLEAQKTWNAVIRWVNHTDDAAMKRTIQEILAVLPWHGRLKGFGIHVVDLAQLLSNTYLSDKIMDALIAVLTLRLRRTGGALNENTLLLDSTFGSFLMMLHPIVDGVAKGTINESKGGRRYLDAKGKWLKNKPDGQVYTVVYRPEEHWTVCKIAARQHHIHYGDGMRWKRPEKFFESLGLWLQDYTEGQFRTTEDLRCARQTDSFNCGIIAINTIAHDVFGDPLWTAESSKMLRMKAFCDIVDADQWMQNFSINSSDLDLADGAQNVLAAKFAIDEDLLQVALDDIRKAEAPVTESLLVSDAEMEEVPQPAETKGLKRRAEQPLDEQEDRRGKAAKTRIVTTVTPAIFLPQSKPLPASVNPEPKTKFSARKKSKPAVTIADSSSTVVGISLAATKARELRDQVKNGTFQASDTKTANFRRKITTEWDPDAEFEETCKRVRCSTCQSWVAMKEPYNIARFKDHCNNTMQGCTRAAPSESLKKPKLATMDRFLIAAPPAKPLKAKSKIPKTINRPCPGLSEAYNPKCGVYLERSGFSGGGARAVGHYVKAIFGDKKNTFDDLTTAEKELVYTAQHHDHTWRNDFTPEIMASFAVGENSCLKTVQVDPHSSSPPQPCTSCLLLFSSKSYQAVVNKPLPEKNNFKFAPKRSQNEHIGKQFARYKGLEELFAENNEYSNELRYVKHVLDGDFKNDSMFRGIIETKVLAKARELKGSGMQNFKHHEDLDALGSIIHAISPRAYRELAPHLVLRTERSMRHKISSAPRFPIGITSDTYPYAMKYCQDYGYPLGAPLSLAVDDTKVHAALRPLYNGPLGKWFIIGTTGKAMEVANAEAVNATLDKIKRTEELATKVRLWVLQIPLPGIPPLAIAVTPIASKVKGVQLSKWHLELARGLISRGYRITGSGGDGAAVERQCQKLTAAASKRVEYHINHPDTLPSPPPAVTVTVWDLDGNIWAEFQDSKHGRKTFRNNASSGARGLILGNHVVFFQQIYELGMQSDSPMYPRDVKENRDRMDDRAAARLFSADVLEQASRDPERHLGLVVYLLVFGDFIDAYQSRILSHHDRAKIVLRTRLFLQTWKLFLAKAGYSEAQHFISKEAFAISEILINGLLALIFIHRDHLGDHPAPLLPWLYSSEPNEHCFAAMRDINPDFTFQEALLLIPKIRAKMQSAVRETPDPAKFKKVASGYFHTYFTSDDIDYANLSRYPTDIELSAAYQAAAEENDCLWTLLGIHPSQLQQSPTPSTAPHPNPDPEFQHLYLDEVDILSASVSSSEPSPAEELQRYIDGLQASVGLTRAQDQQLDAYAMAAVALSIDELQRIEDMPESDPTRYQEIQWDIARALATQPTAFIAHLQGLVDAAQALAVAENTQTSRTVVDVSPSDLSPLIMARRANQTREAQMGVRTYKSSGTYTNPKTGEVKPLTDRQRLAQAMNSIVKLDEERGTSAGLNRSVRWKKESAANPPAPKESAPNAAGPKTGNAANAAAVAGKRAEDAIRRRRTVFKKVKSLSIIAEARVGMEGPLAPGSYGFVVIGSDIVLAFVLAIYTRGGGKAAAHSILPSCTNIGAPSYLLVQTFEQLYRRQFRPTHKRDMQLGIKRFAHIPSTSFLVQVSDSSGTGMKVSLSIVEVSAAGYEIFQSLHNEREKISSAVATLNTVRRKGGQTISIFDYEEPEDQEYDDSCL</sequence>
<feature type="domain" description="Ubiquitin-like protease family profile" evidence="5">
    <location>
        <begin position="169"/>
        <end position="344"/>
    </location>
</feature>
<keyword evidence="3" id="KW-0378">Hydrolase</keyword>
<dbReference type="PROSITE" id="PS50600">
    <property type="entry name" value="ULP_PROTEASE"/>
    <property type="match status" value="1"/>
</dbReference>
<dbReference type="Proteomes" id="UP001219525">
    <property type="component" value="Unassembled WGS sequence"/>
</dbReference>
<keyword evidence="2" id="KW-0645">Protease</keyword>
<dbReference type="SUPFAM" id="SSF54001">
    <property type="entry name" value="Cysteine proteinases"/>
    <property type="match status" value="1"/>
</dbReference>
<name>A0AAD6VLM1_9AGAR</name>
<dbReference type="GO" id="GO:0006508">
    <property type="term" value="P:proteolysis"/>
    <property type="evidence" value="ECO:0007669"/>
    <property type="project" value="UniProtKB-KW"/>
</dbReference>
<feature type="compositionally biased region" description="Basic and acidic residues" evidence="4">
    <location>
        <begin position="440"/>
        <end position="458"/>
    </location>
</feature>
<keyword evidence="7" id="KW-1185">Reference proteome</keyword>
<evidence type="ECO:0000313" key="7">
    <source>
        <dbReference type="Proteomes" id="UP001219525"/>
    </source>
</evidence>
<comment type="similarity">
    <text evidence="1">Belongs to the peptidase C48 family.</text>
</comment>
<dbReference type="EMBL" id="JARJCW010000022">
    <property type="protein sequence ID" value="KAJ7213135.1"/>
    <property type="molecule type" value="Genomic_DNA"/>
</dbReference>
<evidence type="ECO:0000313" key="6">
    <source>
        <dbReference type="EMBL" id="KAJ7213135.1"/>
    </source>
</evidence>
<protein>
    <recommendedName>
        <fullName evidence="5">Ubiquitin-like protease family profile domain-containing protein</fullName>
    </recommendedName>
</protein>
<dbReference type="InterPro" id="IPR003653">
    <property type="entry name" value="Peptidase_C48_C"/>
</dbReference>
<evidence type="ECO:0000259" key="5">
    <source>
        <dbReference type="PROSITE" id="PS50600"/>
    </source>
</evidence>
<gene>
    <name evidence="6" type="ORF">GGX14DRAFT_564178</name>
</gene>
<feature type="region of interest" description="Disordered" evidence="4">
    <location>
        <begin position="429"/>
        <end position="461"/>
    </location>
</feature>
<dbReference type="GO" id="GO:0008234">
    <property type="term" value="F:cysteine-type peptidase activity"/>
    <property type="evidence" value="ECO:0007669"/>
    <property type="project" value="InterPro"/>
</dbReference>
<accession>A0AAD6VLM1</accession>